<dbReference type="CDD" id="cd00093">
    <property type="entry name" value="HTH_XRE"/>
    <property type="match status" value="1"/>
</dbReference>
<dbReference type="RefSeq" id="WP_354556028.1">
    <property type="nucleotide sequence ID" value="NZ_JBEPMB010000002.1"/>
</dbReference>
<dbReference type="InterPro" id="IPR010982">
    <property type="entry name" value="Lambda_DNA-bd_dom_sf"/>
</dbReference>
<evidence type="ECO:0000313" key="3">
    <source>
        <dbReference type="Proteomes" id="UP001549047"/>
    </source>
</evidence>
<evidence type="ECO:0000259" key="1">
    <source>
        <dbReference type="PROSITE" id="PS50943"/>
    </source>
</evidence>
<comment type="caution">
    <text evidence="2">The sequence shown here is derived from an EMBL/GenBank/DDBJ whole genome shotgun (WGS) entry which is preliminary data.</text>
</comment>
<accession>A0ABV2IYD1</accession>
<dbReference type="EMBL" id="JBEPMB010000002">
    <property type="protein sequence ID" value="MET3613491.1"/>
    <property type="molecule type" value="Genomic_DNA"/>
</dbReference>
<keyword evidence="3" id="KW-1185">Reference proteome</keyword>
<dbReference type="SMART" id="SM00530">
    <property type="entry name" value="HTH_XRE"/>
    <property type="match status" value="1"/>
</dbReference>
<feature type="domain" description="HTH cro/C1-type" evidence="1">
    <location>
        <begin position="17"/>
        <end position="70"/>
    </location>
</feature>
<proteinExistence type="predicted"/>
<evidence type="ECO:0000313" key="2">
    <source>
        <dbReference type="EMBL" id="MET3613491.1"/>
    </source>
</evidence>
<name>A0ABV2IYD1_9HYPH</name>
<reference evidence="2 3" key="1">
    <citation type="submission" date="2024-06" db="EMBL/GenBank/DDBJ databases">
        <title>Genomic Encyclopedia of Type Strains, Phase IV (KMG-IV): sequencing the most valuable type-strain genomes for metagenomic binning, comparative biology and taxonomic classification.</title>
        <authorList>
            <person name="Goeker M."/>
        </authorList>
    </citation>
    <scope>NUCLEOTIDE SEQUENCE [LARGE SCALE GENOMIC DNA]</scope>
    <source>
        <strain evidence="2 3">DSM 29780</strain>
    </source>
</reference>
<dbReference type="SUPFAM" id="SSF47413">
    <property type="entry name" value="lambda repressor-like DNA-binding domains"/>
    <property type="match status" value="1"/>
</dbReference>
<dbReference type="PROSITE" id="PS50943">
    <property type="entry name" value="HTH_CROC1"/>
    <property type="match status" value="1"/>
</dbReference>
<gene>
    <name evidence="2" type="ORF">ABID16_001820</name>
</gene>
<dbReference type="Gene3D" id="1.10.260.40">
    <property type="entry name" value="lambda repressor-like DNA-binding domains"/>
    <property type="match status" value="1"/>
</dbReference>
<sequence>MGSPKSRQALERLGQDIRKARLLRGSTVADLAVRAGTSSSSIARLEKGDHGVAIGMLADVLVVLGLIDRLSDLIDIRKDELGLALALDRLPKRGRRVATNSRDQKTVMEQGQYDGKTIDPEGVAF</sequence>
<organism evidence="2 3">
    <name type="scientific">Rhizobium aquaticum</name>
    <dbReference type="NCBI Taxonomy" id="1549636"/>
    <lineage>
        <taxon>Bacteria</taxon>
        <taxon>Pseudomonadati</taxon>
        <taxon>Pseudomonadota</taxon>
        <taxon>Alphaproteobacteria</taxon>
        <taxon>Hyphomicrobiales</taxon>
        <taxon>Rhizobiaceae</taxon>
        <taxon>Rhizobium/Agrobacterium group</taxon>
        <taxon>Rhizobium</taxon>
    </lineage>
</organism>
<dbReference type="Proteomes" id="UP001549047">
    <property type="component" value="Unassembled WGS sequence"/>
</dbReference>
<protein>
    <submittedName>
        <fullName evidence="2">Transcriptional regulator with XRE-family HTH domain</fullName>
    </submittedName>
</protein>
<dbReference type="Pfam" id="PF13560">
    <property type="entry name" value="HTH_31"/>
    <property type="match status" value="1"/>
</dbReference>
<dbReference type="InterPro" id="IPR001387">
    <property type="entry name" value="Cro/C1-type_HTH"/>
</dbReference>